<dbReference type="PANTHER" id="PTHR30447:SF0">
    <property type="entry name" value="FRUCTOSE-1,6-BISPHOSPHATASE 1 CLASS 2-RELATED"/>
    <property type="match status" value="1"/>
</dbReference>
<dbReference type="GO" id="GO:0042132">
    <property type="term" value="F:fructose 1,6-bisphosphate 1-phosphatase activity"/>
    <property type="evidence" value="ECO:0007669"/>
    <property type="project" value="UniProtKB-EC"/>
</dbReference>
<feature type="binding site" evidence="9">
    <location>
        <position position="33"/>
    </location>
    <ligand>
        <name>Mn(2+)</name>
        <dbReference type="ChEBI" id="CHEBI:29035"/>
        <label>1</label>
    </ligand>
</feature>
<dbReference type="AlphaFoldDB" id="A0A1M5R8E4"/>
<dbReference type="Gene3D" id="3.40.190.90">
    <property type="match status" value="1"/>
</dbReference>
<dbReference type="GO" id="GO:0006094">
    <property type="term" value="P:gluconeogenesis"/>
    <property type="evidence" value="ECO:0007669"/>
    <property type="project" value="InterPro"/>
</dbReference>
<dbReference type="STRING" id="1123350.SAMN02744040_01265"/>
<proteinExistence type="inferred from homology"/>
<evidence type="ECO:0000313" key="11">
    <source>
        <dbReference type="Proteomes" id="UP000242520"/>
    </source>
</evidence>
<evidence type="ECO:0000256" key="4">
    <source>
        <dbReference type="ARBA" id="ARBA00022801"/>
    </source>
</evidence>
<keyword evidence="6 8" id="KW-0119">Carbohydrate metabolism</keyword>
<sequence length="321" mass="34510">MDRNLAINLVRVTEAAALGASRYLGRGDKNIADQAAVDGMRKMFDTIDIDGVVVIGEGEMDEAPMLYIGESIGSCCKGAIKVDIAVDPLDGTNCVAKGLPNAIAVVALAPKGCLLNAPDMYMDKIAVGPKAKGVVNLDNSVIENLKILSEVLNKSMDDLTVTMLDRERHEKLIRECRNAGVRIKLFNEGDIGAAMATCFEHTGIDMMIGIGGAPEGVLAAAAIKCMGGDFQGRLVPNDEERKRCIDMGIDPDKLLTMEDLVKGNEVYFAATGITEGDFLKGVVYKGNKTVQTHSVVMRSETGTIRFIETIHKLDKKPSYAK</sequence>
<accession>A0A1M5R8E4</accession>
<dbReference type="PIRSF" id="PIRSF004532">
    <property type="entry name" value="GlpX"/>
    <property type="match status" value="1"/>
</dbReference>
<dbReference type="InterPro" id="IPR004464">
    <property type="entry name" value="FBPase_class-2/SBPase"/>
</dbReference>
<dbReference type="OrthoDB" id="9779353at2"/>
<dbReference type="RefSeq" id="WP_072724764.1">
    <property type="nucleotide sequence ID" value="NZ_FQXH01000011.1"/>
</dbReference>
<evidence type="ECO:0000256" key="6">
    <source>
        <dbReference type="ARBA" id="ARBA00023277"/>
    </source>
</evidence>
<comment type="similarity">
    <text evidence="2 8">Belongs to the FBPase class 2 family.</text>
</comment>
<dbReference type="Pfam" id="PF03320">
    <property type="entry name" value="FBPase_glpX"/>
    <property type="match status" value="1"/>
</dbReference>
<keyword evidence="5 9" id="KW-0464">Manganese</keyword>
<keyword evidence="3 9" id="KW-0479">Metal-binding</keyword>
<evidence type="ECO:0000256" key="9">
    <source>
        <dbReference type="PIRSR" id="PIRSR004532-1"/>
    </source>
</evidence>
<keyword evidence="11" id="KW-1185">Reference proteome</keyword>
<dbReference type="NCBIfam" id="TIGR00330">
    <property type="entry name" value="glpX"/>
    <property type="match status" value="1"/>
</dbReference>
<protein>
    <recommendedName>
        <fullName evidence="8">Fructose-1,6-bisphosphatase</fullName>
    </recommendedName>
</protein>
<dbReference type="GO" id="GO:0046872">
    <property type="term" value="F:metal ion binding"/>
    <property type="evidence" value="ECO:0007669"/>
    <property type="project" value="UniProtKB-KW"/>
</dbReference>
<evidence type="ECO:0000256" key="3">
    <source>
        <dbReference type="ARBA" id="ARBA00022723"/>
    </source>
</evidence>
<feature type="binding site" evidence="9">
    <location>
        <position position="57"/>
    </location>
    <ligand>
        <name>Mn(2+)</name>
        <dbReference type="ChEBI" id="CHEBI:29035"/>
        <label>1</label>
    </ligand>
</feature>
<evidence type="ECO:0000313" key="10">
    <source>
        <dbReference type="EMBL" id="SHH22438.1"/>
    </source>
</evidence>
<dbReference type="GO" id="GO:0030388">
    <property type="term" value="P:fructose 1,6-bisphosphate metabolic process"/>
    <property type="evidence" value="ECO:0007669"/>
    <property type="project" value="TreeGrafter"/>
</dbReference>
<dbReference type="Gene3D" id="3.30.540.10">
    <property type="entry name" value="Fructose-1,6-Bisphosphatase, subunit A, domain 1"/>
    <property type="match status" value="1"/>
</dbReference>
<evidence type="ECO:0000256" key="2">
    <source>
        <dbReference type="ARBA" id="ARBA00008989"/>
    </source>
</evidence>
<dbReference type="GO" id="GO:0005829">
    <property type="term" value="C:cytosol"/>
    <property type="evidence" value="ECO:0007669"/>
    <property type="project" value="TreeGrafter"/>
</dbReference>
<dbReference type="FunFam" id="3.40.190.90:FF:000001">
    <property type="entry name" value="Fructose-1,6-bisphosphatase"/>
    <property type="match status" value="1"/>
</dbReference>
<gene>
    <name evidence="10" type="ORF">SAMN02744040_01265</name>
</gene>
<keyword evidence="4" id="KW-0378">Hydrolase</keyword>
<organism evidence="10 11">
    <name type="scientific">Tepidibacter thalassicus DSM 15285</name>
    <dbReference type="NCBI Taxonomy" id="1123350"/>
    <lineage>
        <taxon>Bacteria</taxon>
        <taxon>Bacillati</taxon>
        <taxon>Bacillota</taxon>
        <taxon>Clostridia</taxon>
        <taxon>Peptostreptococcales</taxon>
        <taxon>Peptostreptococcaceae</taxon>
        <taxon>Tepidibacter</taxon>
    </lineage>
</organism>
<dbReference type="CDD" id="cd01516">
    <property type="entry name" value="FBPase_glpX"/>
    <property type="match status" value="1"/>
</dbReference>
<name>A0A1M5R8E4_9FIRM</name>
<evidence type="ECO:0000256" key="5">
    <source>
        <dbReference type="ARBA" id="ARBA00023211"/>
    </source>
</evidence>
<dbReference type="Proteomes" id="UP000242520">
    <property type="component" value="Unassembled WGS sequence"/>
</dbReference>
<evidence type="ECO:0000256" key="1">
    <source>
        <dbReference type="ARBA" id="ARBA00001273"/>
    </source>
</evidence>
<reference evidence="11" key="1">
    <citation type="submission" date="2016-11" db="EMBL/GenBank/DDBJ databases">
        <authorList>
            <person name="Varghese N."/>
            <person name="Submissions S."/>
        </authorList>
    </citation>
    <scope>NUCLEOTIDE SEQUENCE [LARGE SCALE GENOMIC DNA]</scope>
    <source>
        <strain evidence="11">DSM 15285</strain>
    </source>
</reference>
<feature type="binding site" evidence="9">
    <location>
        <position position="87"/>
    </location>
    <ligand>
        <name>Mn(2+)</name>
        <dbReference type="ChEBI" id="CHEBI:29035"/>
        <label>2</label>
    </ligand>
</feature>
<dbReference type="GO" id="GO:0006071">
    <property type="term" value="P:glycerol metabolic process"/>
    <property type="evidence" value="ECO:0007669"/>
    <property type="project" value="InterPro"/>
</dbReference>
<feature type="binding site" evidence="9">
    <location>
        <position position="90"/>
    </location>
    <ligand>
        <name>Mn(2+)</name>
        <dbReference type="ChEBI" id="CHEBI:29035"/>
        <label>2</label>
    </ligand>
</feature>
<evidence type="ECO:0000256" key="8">
    <source>
        <dbReference type="PIRNR" id="PIRNR004532"/>
    </source>
</evidence>
<evidence type="ECO:0000256" key="7">
    <source>
        <dbReference type="ARBA" id="ARBA00024331"/>
    </source>
</evidence>
<feature type="binding site" evidence="9">
    <location>
        <position position="215"/>
    </location>
    <ligand>
        <name>Mn(2+)</name>
        <dbReference type="ChEBI" id="CHEBI:29035"/>
        <label>2</label>
    </ligand>
</feature>
<comment type="catalytic activity">
    <reaction evidence="1">
        <text>beta-D-fructose 1,6-bisphosphate + H2O = beta-D-fructose 6-phosphate + phosphate</text>
        <dbReference type="Rhea" id="RHEA:11064"/>
        <dbReference type="ChEBI" id="CHEBI:15377"/>
        <dbReference type="ChEBI" id="CHEBI:32966"/>
        <dbReference type="ChEBI" id="CHEBI:43474"/>
        <dbReference type="ChEBI" id="CHEBI:57634"/>
        <dbReference type="EC" id="3.1.3.11"/>
    </reaction>
</comment>
<dbReference type="PANTHER" id="PTHR30447">
    <property type="entry name" value="FRUCTOSE-1,6-BISPHOSPHATASE CLASS 2"/>
    <property type="match status" value="1"/>
</dbReference>
<dbReference type="EMBL" id="FQXH01000011">
    <property type="protein sequence ID" value="SHH22438.1"/>
    <property type="molecule type" value="Genomic_DNA"/>
</dbReference>
<comment type="cofactor">
    <cofactor evidence="9">
        <name>Mn(2+)</name>
        <dbReference type="ChEBI" id="CHEBI:29035"/>
    </cofactor>
</comment>
<comment type="pathway">
    <text evidence="7">Carbohydrate biosynthesis.</text>
</comment>
<dbReference type="SUPFAM" id="SSF56655">
    <property type="entry name" value="Carbohydrate phosphatase"/>
    <property type="match status" value="1"/>
</dbReference>